<sequence length="147" mass="16776">MGGSRNVTVDAIGELLQELDAEKTAMLTPERLSIEIDRLLKDYENKLRRFATLMKDPNKYSNDGKWVEGAGGQPTQEPSSIRVAEKNLNEAATNLWSVLSSASREEDKIRVNGSDSYIKIPDTNLAIFEHRDEWSFEKRYEIKRKAE</sequence>
<comment type="caution">
    <text evidence="1">The sequence shown here is derived from an EMBL/GenBank/DDBJ whole genome shotgun (WGS) entry which is preliminary data.</text>
</comment>
<evidence type="ECO:0000313" key="1">
    <source>
        <dbReference type="EMBL" id="OGL98602.1"/>
    </source>
</evidence>
<gene>
    <name evidence="1" type="ORF">A2304_00765</name>
</gene>
<protein>
    <submittedName>
        <fullName evidence="1">Uncharacterized protein</fullName>
    </submittedName>
</protein>
<evidence type="ECO:0000313" key="2">
    <source>
        <dbReference type="Proteomes" id="UP000176501"/>
    </source>
</evidence>
<proteinExistence type="predicted"/>
<accession>A0A1F7W736</accession>
<dbReference type="EMBL" id="MGFE01000018">
    <property type="protein sequence ID" value="OGL98602.1"/>
    <property type="molecule type" value="Genomic_DNA"/>
</dbReference>
<reference evidence="1 2" key="1">
    <citation type="journal article" date="2016" name="Nat. Commun.">
        <title>Thousands of microbial genomes shed light on interconnected biogeochemical processes in an aquifer system.</title>
        <authorList>
            <person name="Anantharaman K."/>
            <person name="Brown C.T."/>
            <person name="Hug L.A."/>
            <person name="Sharon I."/>
            <person name="Castelle C.J."/>
            <person name="Probst A.J."/>
            <person name="Thomas B.C."/>
            <person name="Singh A."/>
            <person name="Wilkins M.J."/>
            <person name="Karaoz U."/>
            <person name="Brodie E.L."/>
            <person name="Williams K.H."/>
            <person name="Hubbard S.S."/>
            <person name="Banfield J.F."/>
        </authorList>
    </citation>
    <scope>NUCLEOTIDE SEQUENCE [LARGE SCALE GENOMIC DNA]</scope>
</reference>
<organism evidence="1 2">
    <name type="scientific">Candidatus Uhrbacteria bacterium RIFOXYB2_FULL_57_15</name>
    <dbReference type="NCBI Taxonomy" id="1802422"/>
    <lineage>
        <taxon>Bacteria</taxon>
        <taxon>Candidatus Uhriibacteriota</taxon>
    </lineage>
</organism>
<dbReference type="Proteomes" id="UP000176501">
    <property type="component" value="Unassembled WGS sequence"/>
</dbReference>
<dbReference type="AlphaFoldDB" id="A0A1F7W736"/>
<name>A0A1F7W736_9BACT</name>